<comment type="similarity">
    <text evidence="8 9">Belongs to the TrpA family.</text>
</comment>
<evidence type="ECO:0000256" key="2">
    <source>
        <dbReference type="ARBA" id="ARBA00011270"/>
    </source>
</evidence>
<dbReference type="PROSITE" id="PS00167">
    <property type="entry name" value="TRP_SYNTHASE_ALPHA"/>
    <property type="match status" value="1"/>
</dbReference>
<keyword evidence="3 8" id="KW-0028">Amino-acid biosynthesis</keyword>
<dbReference type="InterPro" id="IPR018204">
    <property type="entry name" value="Trp_synthase_alpha_AS"/>
</dbReference>
<accession>A0A5R8WXE3</accession>
<evidence type="ECO:0000256" key="7">
    <source>
        <dbReference type="ARBA" id="ARBA00049047"/>
    </source>
</evidence>
<dbReference type="UniPathway" id="UPA00035">
    <property type="reaction ID" value="UER00044"/>
</dbReference>
<dbReference type="GO" id="GO:0005829">
    <property type="term" value="C:cytosol"/>
    <property type="evidence" value="ECO:0007669"/>
    <property type="project" value="TreeGrafter"/>
</dbReference>
<dbReference type="EC" id="4.2.1.20" evidence="8"/>
<dbReference type="HAMAP" id="MF_00131">
    <property type="entry name" value="Trp_synth_alpha"/>
    <property type="match status" value="1"/>
</dbReference>
<evidence type="ECO:0000256" key="6">
    <source>
        <dbReference type="ARBA" id="ARBA00023239"/>
    </source>
</evidence>
<dbReference type="InterPro" id="IPR011060">
    <property type="entry name" value="RibuloseP-bd_barrel"/>
</dbReference>
<comment type="pathway">
    <text evidence="1 8">Amino-acid biosynthesis; L-tryptophan biosynthesis; L-tryptophan from chorismate: step 5/5.</text>
</comment>
<comment type="caution">
    <text evidence="11">The sequence shown here is derived from an EMBL/GenBank/DDBJ whole genome shotgun (WGS) entry which is preliminary data.</text>
</comment>
<keyword evidence="5 8" id="KW-0057">Aromatic amino acid biosynthesis</keyword>
<protein>
    <recommendedName>
        <fullName evidence="8">Tryptophan synthase alpha chain</fullName>
        <ecNumber evidence="8">4.2.1.20</ecNumber>
    </recommendedName>
</protein>
<feature type="active site" description="Proton acceptor" evidence="8">
    <location>
        <position position="128"/>
    </location>
</feature>
<evidence type="ECO:0000256" key="4">
    <source>
        <dbReference type="ARBA" id="ARBA00022822"/>
    </source>
</evidence>
<evidence type="ECO:0000256" key="1">
    <source>
        <dbReference type="ARBA" id="ARBA00004733"/>
    </source>
</evidence>
<dbReference type="Proteomes" id="UP000305517">
    <property type="component" value="Unassembled WGS sequence"/>
</dbReference>
<evidence type="ECO:0000256" key="3">
    <source>
        <dbReference type="ARBA" id="ARBA00022605"/>
    </source>
</evidence>
<evidence type="ECO:0000313" key="12">
    <source>
        <dbReference type="Proteomes" id="UP000305517"/>
    </source>
</evidence>
<dbReference type="PANTHER" id="PTHR43406:SF1">
    <property type="entry name" value="TRYPTOPHAN SYNTHASE ALPHA CHAIN, CHLOROPLASTIC"/>
    <property type="match status" value="1"/>
</dbReference>
<dbReference type="EMBL" id="VAJM01000001">
    <property type="protein sequence ID" value="TLM96902.1"/>
    <property type="molecule type" value="Genomic_DNA"/>
</dbReference>
<evidence type="ECO:0000313" key="11">
    <source>
        <dbReference type="EMBL" id="TLM96902.1"/>
    </source>
</evidence>
<dbReference type="GO" id="GO:0004834">
    <property type="term" value="F:tryptophan synthase activity"/>
    <property type="evidence" value="ECO:0007669"/>
    <property type="project" value="UniProtKB-UniRule"/>
</dbReference>
<dbReference type="PANTHER" id="PTHR43406">
    <property type="entry name" value="TRYPTOPHAN SYNTHASE, ALPHA CHAIN"/>
    <property type="match status" value="1"/>
</dbReference>
<evidence type="ECO:0000256" key="5">
    <source>
        <dbReference type="ARBA" id="ARBA00023141"/>
    </source>
</evidence>
<dbReference type="SUPFAM" id="SSF51366">
    <property type="entry name" value="Ribulose-phoshate binding barrel"/>
    <property type="match status" value="1"/>
</dbReference>
<sequence>MLECRTIGRFSKTTYRPGADILSSGSGHRYVPKACFVQRQSSRATRAASSRYTRVTRRAQSSTKSVNRRKAQAKSENPHQSVINRFQNLLARKPQCLLNLYVTAGYPRLHDTVPLLQTLAAAGADILEIGVPFSDPLADGPVIQQTSAVALRNGMTLKLLLRELQGIRQVLPDTPLLLMGYLNPVLQLGMEEFCRQASEAGIDGVILPDLPAEEYADFYQETFRRYNLRPVFLITPQTSEARIRRLDELTDAFLYLVSGPGLTGGNQTADQGAQQAYLRRVEALNLRNPRLVGFGIADKASFEQACQHAHGAIIGSALLRALDGAADPHEAARQFVQGIRPAQSTTPAIS</sequence>
<comment type="function">
    <text evidence="8">The alpha subunit is responsible for the aldol cleavage of indoleglycerol phosphate to indole and glyceraldehyde 3-phosphate.</text>
</comment>
<reference evidence="11 12" key="1">
    <citation type="submission" date="2019-05" db="EMBL/GenBank/DDBJ databases">
        <title>Hymenobacter edaphi sp. nov., isolated from abandoned arsenic-contaminated farmland soil.</title>
        <authorList>
            <person name="Nie L."/>
        </authorList>
    </citation>
    <scope>NUCLEOTIDE SEQUENCE [LARGE SCALE GENOMIC DNA]</scope>
    <source>
        <strain evidence="11 12">1-3-3-8</strain>
    </source>
</reference>
<keyword evidence="12" id="KW-1185">Reference proteome</keyword>
<keyword evidence="6 8" id="KW-0456">Lyase</keyword>
<dbReference type="AlphaFoldDB" id="A0A5R8WXE3"/>
<feature type="region of interest" description="Disordered" evidence="10">
    <location>
        <begin position="47"/>
        <end position="78"/>
    </location>
</feature>
<dbReference type="OrthoDB" id="9804578at2"/>
<dbReference type="Pfam" id="PF00290">
    <property type="entry name" value="Trp_syntA"/>
    <property type="match status" value="1"/>
</dbReference>
<dbReference type="InterPro" id="IPR002028">
    <property type="entry name" value="Trp_synthase_suA"/>
</dbReference>
<name>A0A5R8WXE3_9BACT</name>
<evidence type="ECO:0000256" key="10">
    <source>
        <dbReference type="SAM" id="MobiDB-lite"/>
    </source>
</evidence>
<organism evidence="11 12">
    <name type="scientific">Hymenobacter jeollabukensis</name>
    <dbReference type="NCBI Taxonomy" id="2025313"/>
    <lineage>
        <taxon>Bacteria</taxon>
        <taxon>Pseudomonadati</taxon>
        <taxon>Bacteroidota</taxon>
        <taxon>Cytophagia</taxon>
        <taxon>Cytophagales</taxon>
        <taxon>Hymenobacteraceae</taxon>
        <taxon>Hymenobacter</taxon>
    </lineage>
</organism>
<dbReference type="NCBIfam" id="TIGR00262">
    <property type="entry name" value="trpA"/>
    <property type="match status" value="1"/>
</dbReference>
<dbReference type="CDD" id="cd04724">
    <property type="entry name" value="Tryptophan_synthase_alpha"/>
    <property type="match status" value="1"/>
</dbReference>
<feature type="active site" description="Proton acceptor" evidence="8">
    <location>
        <position position="139"/>
    </location>
</feature>
<evidence type="ECO:0000256" key="9">
    <source>
        <dbReference type="RuleBase" id="RU003662"/>
    </source>
</evidence>
<dbReference type="InterPro" id="IPR013785">
    <property type="entry name" value="Aldolase_TIM"/>
</dbReference>
<gene>
    <name evidence="8" type="primary">trpA</name>
    <name evidence="11" type="ORF">FDY95_02600</name>
</gene>
<evidence type="ECO:0000256" key="8">
    <source>
        <dbReference type="HAMAP-Rule" id="MF_00131"/>
    </source>
</evidence>
<comment type="subunit">
    <text evidence="2 8">Tetramer of two alpha and two beta chains.</text>
</comment>
<dbReference type="Gene3D" id="3.20.20.70">
    <property type="entry name" value="Aldolase class I"/>
    <property type="match status" value="1"/>
</dbReference>
<proteinExistence type="inferred from homology"/>
<comment type="catalytic activity">
    <reaction evidence="7 8">
        <text>(1S,2R)-1-C-(indol-3-yl)glycerol 3-phosphate + L-serine = D-glyceraldehyde 3-phosphate + L-tryptophan + H2O</text>
        <dbReference type="Rhea" id="RHEA:10532"/>
        <dbReference type="ChEBI" id="CHEBI:15377"/>
        <dbReference type="ChEBI" id="CHEBI:33384"/>
        <dbReference type="ChEBI" id="CHEBI:57912"/>
        <dbReference type="ChEBI" id="CHEBI:58866"/>
        <dbReference type="ChEBI" id="CHEBI:59776"/>
        <dbReference type="EC" id="4.2.1.20"/>
    </reaction>
</comment>
<keyword evidence="4 8" id="KW-0822">Tryptophan biosynthesis</keyword>